<protein>
    <submittedName>
        <fullName evidence="2">Uncharacterized protein</fullName>
    </submittedName>
</protein>
<reference evidence="2 3" key="1">
    <citation type="submission" date="2019-01" db="EMBL/GenBank/DDBJ databases">
        <title>Spirosoma flava sp. nov., a propanil-degrading bacterium isolated from herbicide-contaminated soil.</title>
        <authorList>
            <person name="Zhang L."/>
            <person name="Jiang J.-D."/>
        </authorList>
    </citation>
    <scope>NUCLEOTIDE SEQUENCE [LARGE SCALE GENOMIC DNA]</scope>
    <source>
        <strain evidence="2 3">TY50</strain>
    </source>
</reference>
<evidence type="ECO:0000313" key="3">
    <source>
        <dbReference type="Proteomes" id="UP000290407"/>
    </source>
</evidence>
<keyword evidence="3" id="KW-1185">Reference proteome</keyword>
<name>A0A4Q2UG94_9BACT</name>
<evidence type="ECO:0000313" key="2">
    <source>
        <dbReference type="EMBL" id="RYC66415.1"/>
    </source>
</evidence>
<gene>
    <name evidence="2" type="ORF">EQG79_29865</name>
</gene>
<dbReference type="Proteomes" id="UP000290407">
    <property type="component" value="Unassembled WGS sequence"/>
</dbReference>
<comment type="caution">
    <text evidence="2">The sequence shown here is derived from an EMBL/GenBank/DDBJ whole genome shotgun (WGS) entry which is preliminary data.</text>
</comment>
<dbReference type="RefSeq" id="WP_129606796.1">
    <property type="nucleotide sequence ID" value="NZ_SBLB01000015.1"/>
</dbReference>
<sequence>MKKIVFGLLLLGSHISNAQYDPLGAITSWADGYVVSHQSDTLAGQVRVGSVVNDSPTGIVIRLAGDKRVKMSGDELRTLVQQIPDFAYVTGSIPRDRKTIVFERVPNPRRGGKSMLLERLTPAGGPLALYFDVSGWKRTIEYSFGNFTLSHRRDLSYVVVKNGQSPLIARPGSLEAVHDAIFGDCSEFIRNYPVANRRDWDRFGEMVVAYNQLCALPY</sequence>
<evidence type="ECO:0000256" key="1">
    <source>
        <dbReference type="SAM" id="SignalP"/>
    </source>
</evidence>
<proteinExistence type="predicted"/>
<organism evidence="2 3">
    <name type="scientific">Spirosoma sordidisoli</name>
    <dbReference type="NCBI Taxonomy" id="2502893"/>
    <lineage>
        <taxon>Bacteria</taxon>
        <taxon>Pseudomonadati</taxon>
        <taxon>Bacteroidota</taxon>
        <taxon>Cytophagia</taxon>
        <taxon>Cytophagales</taxon>
        <taxon>Cytophagaceae</taxon>
        <taxon>Spirosoma</taxon>
    </lineage>
</organism>
<dbReference type="AlphaFoldDB" id="A0A4Q2UG94"/>
<feature type="signal peptide" evidence="1">
    <location>
        <begin position="1"/>
        <end position="18"/>
    </location>
</feature>
<keyword evidence="1" id="KW-0732">Signal</keyword>
<feature type="chain" id="PRO_5020685260" evidence="1">
    <location>
        <begin position="19"/>
        <end position="218"/>
    </location>
</feature>
<dbReference type="EMBL" id="SBLB01000015">
    <property type="protein sequence ID" value="RYC66415.1"/>
    <property type="molecule type" value="Genomic_DNA"/>
</dbReference>
<accession>A0A4Q2UG94</accession>